<dbReference type="CDD" id="cd01021">
    <property type="entry name" value="GEWL"/>
    <property type="match status" value="1"/>
</dbReference>
<keyword evidence="10" id="KW-1185">Reference proteome</keyword>
<evidence type="ECO:0000256" key="1">
    <source>
        <dbReference type="ARBA" id="ARBA00000632"/>
    </source>
</evidence>
<dbReference type="InterPro" id="IPR023346">
    <property type="entry name" value="Lysozyme-like_dom_sf"/>
</dbReference>
<dbReference type="EC" id="3.2.1.17" evidence="3"/>
<dbReference type="PRINTS" id="PR00749">
    <property type="entry name" value="LYSOZYMEG"/>
</dbReference>
<dbReference type="GO" id="GO:0009253">
    <property type="term" value="P:peptidoglycan catabolic process"/>
    <property type="evidence" value="ECO:0007669"/>
    <property type="project" value="InterPro"/>
</dbReference>
<evidence type="ECO:0000256" key="5">
    <source>
        <dbReference type="ARBA" id="ARBA00022638"/>
    </source>
</evidence>
<evidence type="ECO:0000256" key="8">
    <source>
        <dbReference type="SAM" id="MobiDB-lite"/>
    </source>
</evidence>
<dbReference type="EMBL" id="OV696687">
    <property type="protein sequence ID" value="CAH1253912.1"/>
    <property type="molecule type" value="Genomic_DNA"/>
</dbReference>
<evidence type="ECO:0000256" key="4">
    <source>
        <dbReference type="ARBA" id="ARBA00016485"/>
    </source>
</evidence>
<keyword evidence="5" id="KW-0929">Antimicrobial</keyword>
<protein>
    <recommendedName>
        <fullName evidence="4">Lysozyme g</fullName>
        <ecNumber evidence="3">3.2.1.17</ecNumber>
    </recommendedName>
    <alternativeName>
        <fullName evidence="7">1,4-beta-N-acetylmuramidase</fullName>
    </alternativeName>
</protein>
<dbReference type="GO" id="GO:0050830">
    <property type="term" value="P:defense response to Gram-positive bacterium"/>
    <property type="evidence" value="ECO:0007669"/>
    <property type="project" value="TreeGrafter"/>
</dbReference>
<evidence type="ECO:0000256" key="3">
    <source>
        <dbReference type="ARBA" id="ARBA00012732"/>
    </source>
</evidence>
<dbReference type="Gene3D" id="1.10.530.10">
    <property type="match status" value="1"/>
</dbReference>
<gene>
    <name evidence="9" type="primary">LYG2</name>
    <name evidence="9" type="ORF">BLAG_LOCUS13508</name>
</gene>
<evidence type="ECO:0000256" key="7">
    <source>
        <dbReference type="ARBA" id="ARBA00031262"/>
    </source>
</evidence>
<feature type="region of interest" description="Disordered" evidence="8">
    <location>
        <begin position="376"/>
        <end position="439"/>
    </location>
</feature>
<dbReference type="SUPFAM" id="SSF53955">
    <property type="entry name" value="Lysozyme-like"/>
    <property type="match status" value="1"/>
</dbReference>
<comment type="catalytic activity">
    <reaction evidence="1">
        <text>Hydrolysis of (1-&gt;4)-beta-linkages between N-acetylmuramic acid and N-acetyl-D-glucosamine residues in a peptidoglycan and between N-acetyl-D-glucosamine residues in chitodextrins.</text>
        <dbReference type="EC" id="3.2.1.17"/>
    </reaction>
</comment>
<feature type="compositionally biased region" description="Gly residues" evidence="8">
    <location>
        <begin position="176"/>
        <end position="186"/>
    </location>
</feature>
<feature type="compositionally biased region" description="Basic and acidic residues" evidence="8">
    <location>
        <begin position="190"/>
        <end position="201"/>
    </location>
</feature>
<dbReference type="AlphaFoldDB" id="A0A8K0EMA0"/>
<dbReference type="InterPro" id="IPR002152">
    <property type="entry name" value="Glyco_hydro_23"/>
</dbReference>
<evidence type="ECO:0000313" key="9">
    <source>
        <dbReference type="EMBL" id="CAH1253912.1"/>
    </source>
</evidence>
<accession>A0A8K0EMA0</accession>
<feature type="compositionally biased region" description="Gly residues" evidence="8">
    <location>
        <begin position="412"/>
        <end position="425"/>
    </location>
</feature>
<dbReference type="FunFam" id="1.10.530.10:FF:000026">
    <property type="entry name" value="Lysozyme g"/>
    <property type="match status" value="1"/>
</dbReference>
<sequence>MTLSVNLSPSTGTAATCDVMTCADLALRQGKSQSRLLHKSAVPRTQVTCSYIRSTLLYNPNHLRLTAFRPQRFAGIFSMKALCGLVAGLLLVTDVLCAVSRSDLDAIKCVRRRSLDGVLGRSKRCAGGSSGGGGFGGIERITVTGQRINDPFIGVISDPGAIRDFLDNFGGNGGGLDHSEGGGGGQTEQQQDKDCFGDVDKVDTTGASQATAQQDGLSTTGVAASNALAQTDLNRLNRYKTQINAVSKATGMDAAIIAAIISRESRAGNALQNGYGDHGNGFGLMQIDRRYHTTQGGWDSTDHLTQAVGILQGFIQGVSNCHPSWNSEEALKGGISAYNAGVGNVRSYDRMDVGTTGDDYANDVIARAKYLKTKGFGDPKDQQCQGGSNRRRRSSGCPYSWYNPLERPPTQSGGGSHTSGGGGGYVRPPPFMQEFSGPRCSGFRCRQIP</sequence>
<name>A0A8K0EMA0_BRALA</name>
<dbReference type="Proteomes" id="UP000838412">
    <property type="component" value="Chromosome 2"/>
</dbReference>
<reference evidence="9" key="1">
    <citation type="submission" date="2022-01" db="EMBL/GenBank/DDBJ databases">
        <authorList>
            <person name="Braso-Vives M."/>
        </authorList>
    </citation>
    <scope>NUCLEOTIDE SEQUENCE</scope>
</reference>
<dbReference type="PANTHER" id="PTHR31698">
    <property type="entry name" value="LYSOZYME G FAMILY MEMBER"/>
    <property type="match status" value="1"/>
</dbReference>
<dbReference type="OrthoDB" id="10021790at2759"/>
<dbReference type="GO" id="GO:0031640">
    <property type="term" value="P:killing of cells of another organism"/>
    <property type="evidence" value="ECO:0007669"/>
    <property type="project" value="UniProtKB-KW"/>
</dbReference>
<organism evidence="9 10">
    <name type="scientific">Branchiostoma lanceolatum</name>
    <name type="common">Common lancelet</name>
    <name type="synonym">Amphioxus lanceolatum</name>
    <dbReference type="NCBI Taxonomy" id="7740"/>
    <lineage>
        <taxon>Eukaryota</taxon>
        <taxon>Metazoa</taxon>
        <taxon>Chordata</taxon>
        <taxon>Cephalochordata</taxon>
        <taxon>Leptocardii</taxon>
        <taxon>Amphioxiformes</taxon>
        <taxon>Branchiostomatidae</taxon>
        <taxon>Branchiostoma</taxon>
    </lineage>
</organism>
<evidence type="ECO:0000256" key="6">
    <source>
        <dbReference type="ARBA" id="ARBA00022801"/>
    </source>
</evidence>
<evidence type="ECO:0000313" key="10">
    <source>
        <dbReference type="Proteomes" id="UP000838412"/>
    </source>
</evidence>
<feature type="region of interest" description="Disordered" evidence="8">
    <location>
        <begin position="176"/>
        <end position="201"/>
    </location>
</feature>
<dbReference type="PANTHER" id="PTHR31698:SF8">
    <property type="entry name" value="LYSOZYME G-RELATED"/>
    <property type="match status" value="1"/>
</dbReference>
<evidence type="ECO:0000256" key="2">
    <source>
        <dbReference type="ARBA" id="ARBA00008902"/>
    </source>
</evidence>
<proteinExistence type="inferred from homology"/>
<dbReference type="GO" id="GO:0003796">
    <property type="term" value="F:lysozyme activity"/>
    <property type="evidence" value="ECO:0007669"/>
    <property type="project" value="UniProtKB-EC"/>
</dbReference>
<comment type="similarity">
    <text evidence="2">Belongs to the glycosyl hydrolase 23 family.</text>
</comment>
<keyword evidence="5" id="KW-0081">Bacteriolytic enzyme</keyword>
<keyword evidence="6" id="KW-0378">Hydrolase</keyword>
<dbReference type="GO" id="GO:0005576">
    <property type="term" value="C:extracellular region"/>
    <property type="evidence" value="ECO:0007669"/>
    <property type="project" value="TreeGrafter"/>
</dbReference>